<reference evidence="1 2" key="1">
    <citation type="submission" date="2014-12" db="EMBL/GenBank/DDBJ databases">
        <title>Genome sequencing of Alteromonas marina AD001.</title>
        <authorList>
            <person name="Adrian T.G.S."/>
            <person name="Chan K.G."/>
        </authorList>
    </citation>
    <scope>NUCLEOTIDE SEQUENCE [LARGE SCALE GENOMIC DNA]</scope>
    <source>
        <strain evidence="1 2">AD001</strain>
    </source>
</reference>
<name>A0A0B3YIR9_9ALTE</name>
<dbReference type="AlphaFoldDB" id="A0A0B3YIR9"/>
<gene>
    <name evidence="1" type="ORF">RJ41_08000</name>
</gene>
<sequence length="340" mass="39566">MNQNFNDKIIETSSFILSKAFKKPEIHAILSIDMISVTIPLSKEQARKFYSLQKYRTADYRFKLKHLDGKDAGQQKYKRRLDANFSDGSTLSIFLFGLNELQNPVKIFFNPNRVSLRNAATILQLIQDLLGHCSYQLSMLSGNVTRVDYALDLPNVPFRHVITDYAYSPSYYPFFEHDSRTGYRYGDKTGCPISAYDKAKEQGGQYLGFTKYTRIEKQQKPRVRGAKSMFKVAEMDKQKYSFQGLIFYDPNILVNMPNRVYTLIEQFGIGKALTLLDGSDHRILKKKMEKYRLDRGASFKSVLENTYQERMNHLKLLLTEPQRFITDHDNVKSRIRDFQS</sequence>
<dbReference type="RefSeq" id="WP_039219067.1">
    <property type="nucleotide sequence ID" value="NZ_JWLW01000012.1"/>
</dbReference>
<proteinExistence type="predicted"/>
<organism evidence="1 2">
    <name type="scientific">Alteromonas marina</name>
    <dbReference type="NCBI Taxonomy" id="203795"/>
    <lineage>
        <taxon>Bacteria</taxon>
        <taxon>Pseudomonadati</taxon>
        <taxon>Pseudomonadota</taxon>
        <taxon>Gammaproteobacteria</taxon>
        <taxon>Alteromonadales</taxon>
        <taxon>Alteromonadaceae</taxon>
        <taxon>Alteromonas/Salinimonas group</taxon>
        <taxon>Alteromonas</taxon>
    </lineage>
</organism>
<accession>A0A0B3YIR9</accession>
<dbReference type="EMBL" id="JWLW01000012">
    <property type="protein sequence ID" value="KHT54447.1"/>
    <property type="molecule type" value="Genomic_DNA"/>
</dbReference>
<protein>
    <submittedName>
        <fullName evidence="1">Uncharacterized protein</fullName>
    </submittedName>
</protein>
<comment type="caution">
    <text evidence="1">The sequence shown here is derived from an EMBL/GenBank/DDBJ whole genome shotgun (WGS) entry which is preliminary data.</text>
</comment>
<evidence type="ECO:0000313" key="2">
    <source>
        <dbReference type="Proteomes" id="UP000031197"/>
    </source>
</evidence>
<keyword evidence="2" id="KW-1185">Reference proteome</keyword>
<dbReference type="Proteomes" id="UP000031197">
    <property type="component" value="Unassembled WGS sequence"/>
</dbReference>
<dbReference type="OrthoDB" id="6264499at2"/>
<evidence type="ECO:0000313" key="1">
    <source>
        <dbReference type="EMBL" id="KHT54447.1"/>
    </source>
</evidence>